<evidence type="ECO:0000256" key="5">
    <source>
        <dbReference type="ARBA" id="ARBA00023163"/>
    </source>
</evidence>
<name>A0A3L6ZTS0_9MICO</name>
<dbReference type="Proteomes" id="UP000275395">
    <property type="component" value="Unassembled WGS sequence"/>
</dbReference>
<evidence type="ECO:0000256" key="2">
    <source>
        <dbReference type="ARBA" id="ARBA00022898"/>
    </source>
</evidence>
<dbReference type="Pfam" id="PF00392">
    <property type="entry name" value="GntR"/>
    <property type="match status" value="1"/>
</dbReference>
<keyword evidence="3" id="KW-0805">Transcription regulation</keyword>
<gene>
    <name evidence="7" type="ORF">D9V30_01115</name>
</gene>
<keyword evidence="4" id="KW-0238">DNA-binding</keyword>
<dbReference type="GO" id="GO:0008483">
    <property type="term" value="F:transaminase activity"/>
    <property type="evidence" value="ECO:0007669"/>
    <property type="project" value="UniProtKB-KW"/>
</dbReference>
<dbReference type="InterPro" id="IPR036388">
    <property type="entry name" value="WH-like_DNA-bd_sf"/>
</dbReference>
<keyword evidence="7" id="KW-0032">Aminotransferase</keyword>
<dbReference type="InterPro" id="IPR015424">
    <property type="entry name" value="PyrdxlP-dep_Trfase"/>
</dbReference>
<dbReference type="EMBL" id="RCUW01000001">
    <property type="protein sequence ID" value="RLP71055.1"/>
    <property type="molecule type" value="Genomic_DNA"/>
</dbReference>
<dbReference type="InterPro" id="IPR051446">
    <property type="entry name" value="HTH_trans_reg/aminotransferase"/>
</dbReference>
<organism evidence="7 8">
    <name type="scientific">Mycetocola reblochoni</name>
    <dbReference type="NCBI Taxonomy" id="331618"/>
    <lineage>
        <taxon>Bacteria</taxon>
        <taxon>Bacillati</taxon>
        <taxon>Actinomycetota</taxon>
        <taxon>Actinomycetes</taxon>
        <taxon>Micrococcales</taxon>
        <taxon>Microbacteriaceae</taxon>
        <taxon>Mycetocola</taxon>
    </lineage>
</organism>
<dbReference type="RefSeq" id="WP_087136298.1">
    <property type="nucleotide sequence ID" value="NZ_JBQDRQ010000081.1"/>
</dbReference>
<evidence type="ECO:0000313" key="8">
    <source>
        <dbReference type="Proteomes" id="UP000275395"/>
    </source>
</evidence>
<dbReference type="AlphaFoldDB" id="A0A3L6ZTS0"/>
<dbReference type="PROSITE" id="PS50949">
    <property type="entry name" value="HTH_GNTR"/>
    <property type="match status" value="1"/>
</dbReference>
<accession>A0A3L6ZTS0</accession>
<dbReference type="InterPro" id="IPR000524">
    <property type="entry name" value="Tscrpt_reg_HTH_GntR"/>
</dbReference>
<evidence type="ECO:0000256" key="4">
    <source>
        <dbReference type="ARBA" id="ARBA00023125"/>
    </source>
</evidence>
<evidence type="ECO:0000256" key="1">
    <source>
        <dbReference type="ARBA" id="ARBA00005384"/>
    </source>
</evidence>
<dbReference type="PANTHER" id="PTHR46577">
    <property type="entry name" value="HTH-TYPE TRANSCRIPTIONAL REGULATORY PROTEIN GABR"/>
    <property type="match status" value="1"/>
</dbReference>
<dbReference type="GO" id="GO:0030170">
    <property type="term" value="F:pyridoxal phosphate binding"/>
    <property type="evidence" value="ECO:0007669"/>
    <property type="project" value="InterPro"/>
</dbReference>
<keyword evidence="2" id="KW-0663">Pyridoxal phosphate</keyword>
<sequence length="460" mass="48090">MIGDPMPLDRIARAIDDTSPTGIAAAISRLITGGEIAPGERLPTVRELASRIGVSPATVSHAWQALSGVGLITSRGRSGSFVHDRAPSWQPRRYAELSGHTQTTRIDLSRGTPDPALLPSIGRALSRVAERAGTASYHDTAVMPALRETLESEWPSGRGSLTVVDGALDALSRTLDVVVRFGDRVVVEDPTFPPFIDLLELAGAQIVAVPLDGEGISVTGLAHALSAEPSAVLLQPRAHNPSGVSMTAARAEAVAHTIRRAGSDVVVIEDDHHGALSAAPAFTFARLLPEQTVTIRSFSKSHGPDLRIAALGGPSAIVDRIAARRTLGPAWTSHMVQSILNELLHDPVAVAEVRLAADSYRTRQRLLADALAGQGLAVPVRDGVNTVFAVPDERDAAVQLAASGVRVATGSAFAATATPRAPFVRVTAGQLRSAEDAEHVATALAGLGLVPTPWDDAVRG</sequence>
<dbReference type="GO" id="GO:0003677">
    <property type="term" value="F:DNA binding"/>
    <property type="evidence" value="ECO:0007669"/>
    <property type="project" value="UniProtKB-KW"/>
</dbReference>
<dbReference type="Gene3D" id="3.40.640.10">
    <property type="entry name" value="Type I PLP-dependent aspartate aminotransferase-like (Major domain)"/>
    <property type="match status" value="1"/>
</dbReference>
<evidence type="ECO:0000259" key="6">
    <source>
        <dbReference type="PROSITE" id="PS50949"/>
    </source>
</evidence>
<dbReference type="PANTHER" id="PTHR46577:SF1">
    <property type="entry name" value="HTH-TYPE TRANSCRIPTIONAL REGULATORY PROTEIN GABR"/>
    <property type="match status" value="1"/>
</dbReference>
<dbReference type="GO" id="GO:0003700">
    <property type="term" value="F:DNA-binding transcription factor activity"/>
    <property type="evidence" value="ECO:0007669"/>
    <property type="project" value="InterPro"/>
</dbReference>
<proteinExistence type="inferred from homology"/>
<dbReference type="CDD" id="cd00609">
    <property type="entry name" value="AAT_like"/>
    <property type="match status" value="1"/>
</dbReference>
<dbReference type="SUPFAM" id="SSF53383">
    <property type="entry name" value="PLP-dependent transferases"/>
    <property type="match status" value="1"/>
</dbReference>
<dbReference type="CDD" id="cd07377">
    <property type="entry name" value="WHTH_GntR"/>
    <property type="match status" value="1"/>
</dbReference>
<evidence type="ECO:0000313" key="7">
    <source>
        <dbReference type="EMBL" id="RLP71055.1"/>
    </source>
</evidence>
<dbReference type="Gene3D" id="1.10.10.10">
    <property type="entry name" value="Winged helix-like DNA-binding domain superfamily/Winged helix DNA-binding domain"/>
    <property type="match status" value="1"/>
</dbReference>
<dbReference type="InterPro" id="IPR036390">
    <property type="entry name" value="WH_DNA-bd_sf"/>
</dbReference>
<dbReference type="InterPro" id="IPR015421">
    <property type="entry name" value="PyrdxlP-dep_Trfase_major"/>
</dbReference>
<feature type="domain" description="HTH gntR-type" evidence="6">
    <location>
        <begin position="17"/>
        <end position="85"/>
    </location>
</feature>
<keyword evidence="7" id="KW-0808">Transferase</keyword>
<reference evidence="7 8" key="1">
    <citation type="submission" date="2018-10" db="EMBL/GenBank/DDBJ databases">
        <authorList>
            <person name="Li J."/>
        </authorList>
    </citation>
    <scope>NUCLEOTIDE SEQUENCE [LARGE SCALE GENOMIC DNA]</scope>
    <source>
        <strain evidence="7 8">JCM 30549</strain>
    </source>
</reference>
<keyword evidence="5" id="KW-0804">Transcription</keyword>
<protein>
    <submittedName>
        <fullName evidence="7">Aminotransferase class I/II-fold pyridoxal phosphate-dependent enzyme</fullName>
    </submittedName>
</protein>
<dbReference type="SMART" id="SM00345">
    <property type="entry name" value="HTH_GNTR"/>
    <property type="match status" value="1"/>
</dbReference>
<dbReference type="Pfam" id="PF00155">
    <property type="entry name" value="Aminotran_1_2"/>
    <property type="match status" value="1"/>
</dbReference>
<dbReference type="InterPro" id="IPR004839">
    <property type="entry name" value="Aminotransferase_I/II_large"/>
</dbReference>
<dbReference type="SUPFAM" id="SSF46785">
    <property type="entry name" value="Winged helix' DNA-binding domain"/>
    <property type="match status" value="1"/>
</dbReference>
<evidence type="ECO:0000256" key="3">
    <source>
        <dbReference type="ARBA" id="ARBA00023015"/>
    </source>
</evidence>
<comment type="similarity">
    <text evidence="1">In the C-terminal section; belongs to the class-I pyridoxal-phosphate-dependent aminotransferase family.</text>
</comment>
<comment type="caution">
    <text evidence="7">The sequence shown here is derived from an EMBL/GenBank/DDBJ whole genome shotgun (WGS) entry which is preliminary data.</text>
</comment>